<sequence>MTSRLDNALMSVLCYFPCQEARGLASDARLEPPNTRALVRRIVKLLDERDWGVVRTREVLRAYLAEGKPVARRVKRKPVARRVRRT</sequence>
<proteinExistence type="predicted"/>
<protein>
    <submittedName>
        <fullName evidence="1">Uncharacterized protein</fullName>
    </submittedName>
</protein>
<dbReference type="EMBL" id="LAZR01029101">
    <property type="protein sequence ID" value="KKL60579.1"/>
    <property type="molecule type" value="Genomic_DNA"/>
</dbReference>
<dbReference type="AlphaFoldDB" id="A0A0F9DG12"/>
<comment type="caution">
    <text evidence="1">The sequence shown here is derived from an EMBL/GenBank/DDBJ whole genome shotgun (WGS) entry which is preliminary data.</text>
</comment>
<name>A0A0F9DG12_9ZZZZ</name>
<accession>A0A0F9DG12</accession>
<reference evidence="1" key="1">
    <citation type="journal article" date="2015" name="Nature">
        <title>Complex archaea that bridge the gap between prokaryotes and eukaryotes.</title>
        <authorList>
            <person name="Spang A."/>
            <person name="Saw J.H."/>
            <person name="Jorgensen S.L."/>
            <person name="Zaremba-Niedzwiedzka K."/>
            <person name="Martijn J."/>
            <person name="Lind A.E."/>
            <person name="van Eijk R."/>
            <person name="Schleper C."/>
            <person name="Guy L."/>
            <person name="Ettema T.J."/>
        </authorList>
    </citation>
    <scope>NUCLEOTIDE SEQUENCE</scope>
</reference>
<gene>
    <name evidence="1" type="ORF">LCGC14_2203890</name>
</gene>
<organism evidence="1">
    <name type="scientific">marine sediment metagenome</name>
    <dbReference type="NCBI Taxonomy" id="412755"/>
    <lineage>
        <taxon>unclassified sequences</taxon>
        <taxon>metagenomes</taxon>
        <taxon>ecological metagenomes</taxon>
    </lineage>
</organism>
<evidence type="ECO:0000313" key="1">
    <source>
        <dbReference type="EMBL" id="KKL60579.1"/>
    </source>
</evidence>